<sequence length="86" mass="10155">MMELDKYKKIAQDVVDEWFFDKLEFREDYSGRAMYGETTFGVVGDLNDIFTFMQVFGAQCNEEDLDPIMSFRVDSMGLQSIVYYHH</sequence>
<dbReference type="OrthoDB" id="38053at10239"/>
<reference evidence="2" key="2">
    <citation type="submission" date="2015-03" db="EMBL/GenBank/DDBJ databases">
        <title>The genome and structure of Sinorhizobium meliloti phage phiM9.</title>
        <authorList>
            <person name="Johnson M.C."/>
            <person name="Tatum K.B."/>
            <person name="Lynn J.S."/>
            <person name="Brewer T.E."/>
            <person name="Washburn B.K."/>
            <person name="Stroupe M.E."/>
            <person name="Jones K.M."/>
        </authorList>
    </citation>
    <scope>NUCLEOTIDE SEQUENCE [LARGE SCALE GENOMIC DNA]</scope>
</reference>
<organism evidence="1 2">
    <name type="scientific">Sinorhizobium phage phiM9</name>
    <dbReference type="NCBI Taxonomy" id="1636182"/>
    <lineage>
        <taxon>Viruses</taxon>
        <taxon>Duplodnaviria</taxon>
        <taxon>Heunggongvirae</taxon>
        <taxon>Uroviricota</taxon>
        <taxon>Caudoviricetes</taxon>
        <taxon>Pootjesviridae</taxon>
        <taxon>Emnonavirus</taxon>
        <taxon>Emnonavirus phiM9</taxon>
    </lineage>
</organism>
<name>A0A0F6R5Q7_9CAUD</name>
<evidence type="ECO:0000313" key="2">
    <source>
        <dbReference type="Proteomes" id="UP000033804"/>
    </source>
</evidence>
<accession>A0A0F6R5Q7</accession>
<protein>
    <submittedName>
        <fullName evidence="1">Uncharacterized protein</fullName>
    </submittedName>
</protein>
<dbReference type="GeneID" id="26517707"/>
<dbReference type="KEGG" id="vg:26517707"/>
<dbReference type="EMBL" id="KP881232">
    <property type="protein sequence ID" value="AKE44655.1"/>
    <property type="molecule type" value="Genomic_DNA"/>
</dbReference>
<dbReference type="Proteomes" id="UP000033804">
    <property type="component" value="Segment"/>
</dbReference>
<proteinExistence type="predicted"/>
<keyword evidence="2" id="KW-1185">Reference proteome</keyword>
<reference evidence="1 2" key="1">
    <citation type="journal article" date="2015" name="J. Virol.">
        <title>Sinorhizobium meliloti Phage ?M9 Defines a New Group of T4 Superfamily Phages with Unusual Genomic Features but a Common T=16 Capsid.</title>
        <authorList>
            <person name="Johnson M.C."/>
            <person name="Tatum K.B."/>
            <person name="Lynn J.S."/>
            <person name="Brewer T.E."/>
            <person name="Lu S."/>
            <person name="Washburn B.K."/>
            <person name="Stroupe M.E."/>
            <person name="Jones K.M."/>
        </authorList>
    </citation>
    <scope>NUCLEOTIDE SEQUENCE [LARGE SCALE GENOMIC DNA]</scope>
</reference>
<gene>
    <name evidence="1" type="ORF">Sm_phiM9_025</name>
</gene>
<evidence type="ECO:0000313" key="1">
    <source>
        <dbReference type="EMBL" id="AKE44655.1"/>
    </source>
</evidence>
<dbReference type="RefSeq" id="YP_009189409.1">
    <property type="nucleotide sequence ID" value="NC_028676.1"/>
</dbReference>